<keyword evidence="12" id="KW-0457">Lysine biosynthesis</keyword>
<dbReference type="NCBIfam" id="NF005155">
    <property type="entry name" value="PRK06635.1-4"/>
    <property type="match status" value="1"/>
</dbReference>
<organism evidence="18 19">
    <name type="scientific">Nitrobacter winogradskyi</name>
    <name type="common">Nitrobacter agilis</name>
    <dbReference type="NCBI Taxonomy" id="913"/>
    <lineage>
        <taxon>Bacteria</taxon>
        <taxon>Pseudomonadati</taxon>
        <taxon>Pseudomonadota</taxon>
        <taxon>Alphaproteobacteria</taxon>
        <taxon>Hyphomicrobiales</taxon>
        <taxon>Nitrobacteraceae</taxon>
        <taxon>Nitrobacter</taxon>
    </lineage>
</organism>
<dbReference type="FunFam" id="3.30.2130.10:FF:000002">
    <property type="entry name" value="Aspartokinase"/>
    <property type="match status" value="1"/>
</dbReference>
<dbReference type="Pfam" id="PF00696">
    <property type="entry name" value="AA_kinase"/>
    <property type="match status" value="1"/>
</dbReference>
<evidence type="ECO:0000256" key="6">
    <source>
        <dbReference type="ARBA" id="ARBA00016273"/>
    </source>
</evidence>
<evidence type="ECO:0000256" key="9">
    <source>
        <dbReference type="ARBA" id="ARBA00022741"/>
    </source>
</evidence>
<feature type="binding site" evidence="14">
    <location>
        <begin position="211"/>
        <end position="212"/>
    </location>
    <ligand>
        <name>ATP</name>
        <dbReference type="ChEBI" id="CHEBI:30616"/>
    </ligand>
</feature>
<evidence type="ECO:0000256" key="14">
    <source>
        <dbReference type="PIRSR" id="PIRSR000726-1"/>
    </source>
</evidence>
<evidence type="ECO:0000256" key="13">
    <source>
        <dbReference type="ARBA" id="ARBA00047872"/>
    </source>
</evidence>
<keyword evidence="10 15" id="KW-0418">Kinase</keyword>
<evidence type="ECO:0000256" key="5">
    <source>
        <dbReference type="ARBA" id="ARBA00013059"/>
    </source>
</evidence>
<dbReference type="CDD" id="cd04923">
    <property type="entry name" value="ACT_AK-LysC-DapG-like_2"/>
    <property type="match status" value="1"/>
</dbReference>
<evidence type="ECO:0000256" key="16">
    <source>
        <dbReference type="RuleBase" id="RU004249"/>
    </source>
</evidence>
<evidence type="ECO:0000256" key="11">
    <source>
        <dbReference type="ARBA" id="ARBA00022840"/>
    </source>
</evidence>
<dbReference type="UniPathway" id="UPA00051">
    <property type="reaction ID" value="UER00462"/>
</dbReference>
<keyword evidence="7 16" id="KW-0028">Amino-acid biosynthesis</keyword>
<dbReference type="InterPro" id="IPR041740">
    <property type="entry name" value="AKii-LysC-BS"/>
</dbReference>
<evidence type="ECO:0000256" key="1">
    <source>
        <dbReference type="ARBA" id="ARBA00004766"/>
    </source>
</evidence>
<dbReference type="OrthoDB" id="9799110at2"/>
<dbReference type="CDD" id="cd04913">
    <property type="entry name" value="ACT_AKii-LysC-BS-like_1"/>
    <property type="match status" value="1"/>
</dbReference>
<dbReference type="InterPro" id="IPR018042">
    <property type="entry name" value="Aspartate_kinase_CS"/>
</dbReference>
<dbReference type="GO" id="GO:0005829">
    <property type="term" value="C:cytosol"/>
    <property type="evidence" value="ECO:0007669"/>
    <property type="project" value="TreeGrafter"/>
</dbReference>
<feature type="binding site" evidence="14">
    <location>
        <position position="186"/>
    </location>
    <ligand>
        <name>ATP</name>
        <dbReference type="ChEBI" id="CHEBI:30616"/>
    </ligand>
</feature>
<comment type="similarity">
    <text evidence="4 15">Belongs to the aspartokinase family.</text>
</comment>
<dbReference type="PANTHER" id="PTHR21499">
    <property type="entry name" value="ASPARTATE KINASE"/>
    <property type="match status" value="1"/>
</dbReference>
<keyword evidence="8 15" id="KW-0808">Transferase</keyword>
<feature type="binding site" evidence="14">
    <location>
        <begin position="175"/>
        <end position="176"/>
    </location>
    <ligand>
        <name>ATP</name>
        <dbReference type="ChEBI" id="CHEBI:30616"/>
    </ligand>
</feature>
<dbReference type="InterPro" id="IPR045865">
    <property type="entry name" value="ACT-like_dom_sf"/>
</dbReference>
<name>A0A4Y3W8W2_NITWI</name>
<dbReference type="CDD" id="cd04261">
    <property type="entry name" value="AAK_AKii-LysC-BS"/>
    <property type="match status" value="1"/>
</dbReference>
<dbReference type="FunFam" id="3.40.1160.10:FF:000002">
    <property type="entry name" value="Aspartokinase"/>
    <property type="match status" value="1"/>
</dbReference>
<evidence type="ECO:0000256" key="7">
    <source>
        <dbReference type="ARBA" id="ARBA00022605"/>
    </source>
</evidence>
<dbReference type="PIRSF" id="PIRSF000726">
    <property type="entry name" value="Asp_kin"/>
    <property type="match status" value="1"/>
</dbReference>
<dbReference type="Proteomes" id="UP000318825">
    <property type="component" value="Unassembled WGS sequence"/>
</dbReference>
<dbReference type="GO" id="GO:0009089">
    <property type="term" value="P:lysine biosynthetic process via diaminopimelate"/>
    <property type="evidence" value="ECO:0007669"/>
    <property type="project" value="UniProtKB-UniPathway"/>
</dbReference>
<comment type="pathway">
    <text evidence="2 16">Amino-acid biosynthesis; L-methionine biosynthesis via de novo pathway; L-homoserine from L-aspartate: step 1/3.</text>
</comment>
<dbReference type="GO" id="GO:0005524">
    <property type="term" value="F:ATP binding"/>
    <property type="evidence" value="ECO:0007669"/>
    <property type="project" value="UniProtKB-KW"/>
</dbReference>
<dbReference type="GO" id="GO:0009088">
    <property type="term" value="P:threonine biosynthetic process"/>
    <property type="evidence" value="ECO:0007669"/>
    <property type="project" value="UniProtKB-UniPathway"/>
</dbReference>
<evidence type="ECO:0000256" key="10">
    <source>
        <dbReference type="ARBA" id="ARBA00022777"/>
    </source>
</evidence>
<comment type="pathway">
    <text evidence="1 16">Amino-acid biosynthesis; L-lysine biosynthesis via DAP pathway; (S)-tetrahydrodipicolinate from L-aspartate: step 1/4.</text>
</comment>
<dbReference type="Pfam" id="PF22468">
    <property type="entry name" value="ACT_9"/>
    <property type="match status" value="1"/>
</dbReference>
<dbReference type="RefSeq" id="WP_141382697.1">
    <property type="nucleotide sequence ID" value="NZ_BJNF01000020.1"/>
</dbReference>
<dbReference type="NCBIfam" id="TIGR00656">
    <property type="entry name" value="asp_kin_monofn"/>
    <property type="match status" value="1"/>
</dbReference>
<comment type="caution">
    <text evidence="18">The sequence shown here is derived from an EMBL/GenBank/DDBJ whole genome shotgun (WGS) entry which is preliminary data.</text>
</comment>
<dbReference type="SUPFAM" id="SSF53633">
    <property type="entry name" value="Carbamate kinase-like"/>
    <property type="match status" value="1"/>
</dbReference>
<evidence type="ECO:0000256" key="2">
    <source>
        <dbReference type="ARBA" id="ARBA00004986"/>
    </source>
</evidence>
<dbReference type="SUPFAM" id="SSF55021">
    <property type="entry name" value="ACT-like"/>
    <property type="match status" value="2"/>
</dbReference>
<dbReference type="GO" id="GO:0009090">
    <property type="term" value="P:homoserine biosynthetic process"/>
    <property type="evidence" value="ECO:0007669"/>
    <property type="project" value="TreeGrafter"/>
</dbReference>
<comment type="catalytic activity">
    <reaction evidence="13 15">
        <text>L-aspartate + ATP = 4-phospho-L-aspartate + ADP</text>
        <dbReference type="Rhea" id="RHEA:23776"/>
        <dbReference type="ChEBI" id="CHEBI:29991"/>
        <dbReference type="ChEBI" id="CHEBI:30616"/>
        <dbReference type="ChEBI" id="CHEBI:57535"/>
        <dbReference type="ChEBI" id="CHEBI:456216"/>
        <dbReference type="EC" id="2.7.2.4"/>
    </reaction>
</comment>
<dbReference type="UniPathway" id="UPA00050">
    <property type="reaction ID" value="UER00461"/>
</dbReference>
<dbReference type="InterPro" id="IPR054352">
    <property type="entry name" value="ACT_Aspartokinase"/>
</dbReference>
<gene>
    <name evidence="18" type="primary">lysC</name>
    <name evidence="18" type="ORF">NWI01_08400</name>
</gene>
<sequence>MSRLVMKFGGTSVANLDRIRNVARHVKREVDAGHDVAVVVSAMAGKTNELVAWCRDASSMHDAREYDAVVASGEQITSGLLAIALQALGIQARSWQGWQIPIRTSDAHASARILEIDGSELISRFTERKEVAVIAGFQGISPQTGRITTLGRGGSDTSAVAIAAAIRADRCDIYTDVDGVYTTDPRVVPKARRLDRIAFEDMLELASQGAKVLQVRSVELGMTQNMPIFVRSSFDAPEDIDPHGTPPGTLICGEEDIMESHVVTGIAFSKDEAQISVRQIEDKPGVAASIFVPLADANINVDMIVQNVSEDGKTTDLTFTVPASDHARARETITRAKDMIGYARLDSATDVAKISVIGSGMRSHAGVAAQAFKALSDKGINIRAITTSEIKFSLLIDTAYTELAVRTLHTLYGLDQT</sequence>
<evidence type="ECO:0000256" key="3">
    <source>
        <dbReference type="ARBA" id="ARBA00005139"/>
    </source>
</evidence>
<dbReference type="Gene3D" id="3.40.1160.10">
    <property type="entry name" value="Acetylglutamate kinase-like"/>
    <property type="match status" value="1"/>
</dbReference>
<dbReference type="PROSITE" id="PS00324">
    <property type="entry name" value="ASPARTOKINASE"/>
    <property type="match status" value="1"/>
</dbReference>
<dbReference type="Gene3D" id="3.30.2130.10">
    <property type="entry name" value="VC0802-like"/>
    <property type="match status" value="1"/>
</dbReference>
<feature type="binding site" evidence="14">
    <location>
        <position position="74"/>
    </location>
    <ligand>
        <name>substrate</name>
    </ligand>
</feature>
<dbReference type="EC" id="2.7.2.4" evidence="5 15"/>
<feature type="binding site" evidence="14">
    <location>
        <position position="47"/>
    </location>
    <ligand>
        <name>substrate</name>
    </ligand>
</feature>
<feature type="binding site" evidence="14">
    <location>
        <position position="181"/>
    </location>
    <ligand>
        <name>ATP</name>
        <dbReference type="ChEBI" id="CHEBI:30616"/>
    </ligand>
</feature>
<dbReference type="NCBIfam" id="NF005154">
    <property type="entry name" value="PRK06635.1-2"/>
    <property type="match status" value="1"/>
</dbReference>
<dbReference type="PROSITE" id="PS51671">
    <property type="entry name" value="ACT"/>
    <property type="match status" value="1"/>
</dbReference>
<reference evidence="18 19" key="1">
    <citation type="submission" date="2019-06" db="EMBL/GenBank/DDBJ databases">
        <title>Whole genome shotgun sequence of Nitrobacter winogradskyi NBRC 14297.</title>
        <authorList>
            <person name="Hosoyama A."/>
            <person name="Uohara A."/>
            <person name="Ohji S."/>
            <person name="Ichikawa N."/>
        </authorList>
    </citation>
    <scope>NUCLEOTIDE SEQUENCE [LARGE SCALE GENOMIC DNA]</scope>
    <source>
        <strain evidence="18 19">NBRC 14297</strain>
    </source>
</reference>
<dbReference type="InterPro" id="IPR005260">
    <property type="entry name" value="Asp_kin_monofn"/>
</dbReference>
<accession>A0A4Y3W8W2</accession>
<evidence type="ECO:0000256" key="8">
    <source>
        <dbReference type="ARBA" id="ARBA00022679"/>
    </source>
</evidence>
<dbReference type="EMBL" id="BJNF01000020">
    <property type="protein sequence ID" value="GEC14948.1"/>
    <property type="molecule type" value="Genomic_DNA"/>
</dbReference>
<dbReference type="AlphaFoldDB" id="A0A4Y3W8W2"/>
<evidence type="ECO:0000256" key="15">
    <source>
        <dbReference type="RuleBase" id="RU003448"/>
    </source>
</evidence>
<proteinExistence type="inferred from homology"/>
<protein>
    <recommendedName>
        <fullName evidence="6 15">Aspartokinase</fullName>
        <ecNumber evidence="5 15">2.7.2.4</ecNumber>
    </recommendedName>
</protein>
<dbReference type="InterPro" id="IPR002912">
    <property type="entry name" value="ACT_dom"/>
</dbReference>
<dbReference type="InterPro" id="IPR001048">
    <property type="entry name" value="Asp/Glu/Uridylate_kinase"/>
</dbReference>
<keyword evidence="9 14" id="KW-0547">Nucleotide-binding</keyword>
<evidence type="ECO:0000313" key="18">
    <source>
        <dbReference type="EMBL" id="GEC14948.1"/>
    </source>
</evidence>
<comment type="pathway">
    <text evidence="3 16">Amino-acid biosynthesis; L-threonine biosynthesis; L-threonine from L-aspartate: step 1/5.</text>
</comment>
<dbReference type="Pfam" id="PF01842">
    <property type="entry name" value="ACT"/>
    <property type="match status" value="1"/>
</dbReference>
<evidence type="ECO:0000259" key="17">
    <source>
        <dbReference type="PROSITE" id="PS51671"/>
    </source>
</evidence>
<keyword evidence="11 14" id="KW-0067">ATP-binding</keyword>
<dbReference type="InterPro" id="IPR036393">
    <property type="entry name" value="AceGlu_kinase-like_sf"/>
</dbReference>
<dbReference type="InterPro" id="IPR001341">
    <property type="entry name" value="Asp_kinase"/>
</dbReference>
<dbReference type="UniPathway" id="UPA00034">
    <property type="reaction ID" value="UER00015"/>
</dbReference>
<evidence type="ECO:0000256" key="4">
    <source>
        <dbReference type="ARBA" id="ARBA00010122"/>
    </source>
</evidence>
<feature type="domain" description="ACT" evidence="17">
    <location>
        <begin position="275"/>
        <end position="359"/>
    </location>
</feature>
<evidence type="ECO:0000256" key="12">
    <source>
        <dbReference type="ARBA" id="ARBA00023154"/>
    </source>
</evidence>
<evidence type="ECO:0000313" key="19">
    <source>
        <dbReference type="Proteomes" id="UP000318825"/>
    </source>
</evidence>
<feature type="binding site" evidence="14">
    <location>
        <begin position="7"/>
        <end position="10"/>
    </location>
    <ligand>
        <name>ATP</name>
        <dbReference type="ChEBI" id="CHEBI:30616"/>
    </ligand>
</feature>
<dbReference type="GO" id="GO:0004072">
    <property type="term" value="F:aspartate kinase activity"/>
    <property type="evidence" value="ECO:0007669"/>
    <property type="project" value="UniProtKB-EC"/>
</dbReference>
<dbReference type="PANTHER" id="PTHR21499:SF3">
    <property type="entry name" value="ASPARTOKINASE"/>
    <property type="match status" value="1"/>
</dbReference>
<dbReference type="NCBIfam" id="TIGR00657">
    <property type="entry name" value="asp_kinases"/>
    <property type="match status" value="1"/>
</dbReference>